<gene>
    <name evidence="6" type="ordered locus">Arnit_2639</name>
</gene>
<dbReference type="HOGENOM" id="CLU_009289_6_4_7"/>
<dbReference type="SUPFAM" id="SSF56601">
    <property type="entry name" value="beta-lactamase/transpeptidase-like"/>
    <property type="match status" value="1"/>
</dbReference>
<evidence type="ECO:0000259" key="5">
    <source>
        <dbReference type="Pfam" id="PF03717"/>
    </source>
</evidence>
<dbReference type="GO" id="GO:0071555">
    <property type="term" value="P:cell wall organization"/>
    <property type="evidence" value="ECO:0007669"/>
    <property type="project" value="TreeGrafter"/>
</dbReference>
<dbReference type="InterPro" id="IPR050515">
    <property type="entry name" value="Beta-lactam/transpept"/>
</dbReference>
<dbReference type="GO" id="GO:0008658">
    <property type="term" value="F:penicillin binding"/>
    <property type="evidence" value="ECO:0007669"/>
    <property type="project" value="InterPro"/>
</dbReference>
<sequence length="619" mass="69812" precursor="true">MSSKNINKITRIKKIFIILIFIFLSILLLLSNVFFTITDKRRLPNLESSKTELAIRGNILSEDNFKIASSIKLYKATIDTRFLDIKKIDLFVKLFSIYSDIPEAKIYEKITDSLKNPGSIVLSYNIDSKTAKNLKELGFKLRHLNVFKSIEVNDNKILRGLNINESGEKRLYSYEDTLTPVVGYIRKYESDNGKTKVNGIKGLEKSYNNVLNNTKDGKLEGTRDVLSYISFNKNSIVQNRVDGADLILNIPLRLQKNLELMLDKFKTKLSADEIIVSVMESSTGKIKALASSNRFNPGLIRQTDIPYLDVSAIEFLFEPGSIIKPISISLVMDKNRIKKNELFNAYNNGKVNSKGEYPRGKYKLGRFTIGDDHEFTKHYLTVDDIFIYSSNIGTLQLAQRLSGKEMYQGLKSFGITEKTQIDLPYEKVGVMPTIRQFSAGEDKGEDNVFKATISYGQGMTATFMQMLKAYSAFNNDGVIVTPKIVQSLSVNDKKVSLADDTKKRVISKKTAHEIKRLLIKTISQGTGVNAQIDGIEVGGKTGTAQIARHGKYQNIYISSFFGFANEKNKKYTIGVTVINPISTGKYWYYHYASWSAVPVFKEVVNNLVKLGYLNKSTDN</sequence>
<keyword evidence="7" id="KW-1185">Reference proteome</keyword>
<name>D5V6L7_ARCNC</name>
<keyword evidence="6" id="KW-0808">Transferase</keyword>
<protein>
    <submittedName>
        <fullName evidence="6">Peptidoglycan glycosyltransferase</fullName>
        <ecNumber evidence="6">2.4.1.129</ecNumber>
    </submittedName>
</protein>
<keyword evidence="3" id="KW-0472">Membrane</keyword>
<reference evidence="6 7" key="1">
    <citation type="journal article" date="2010" name="Stand. Genomic Sci.">
        <title>Complete genome sequence of Arcobacter nitrofigilis type strain (CI).</title>
        <authorList>
            <person name="Pati A."/>
            <person name="Gronow S."/>
            <person name="Lapidus A."/>
            <person name="Copeland A."/>
            <person name="Glavina Del Rio T."/>
            <person name="Nolan M."/>
            <person name="Lucas S."/>
            <person name="Tice H."/>
            <person name="Cheng J.F."/>
            <person name="Han C."/>
            <person name="Chertkov O."/>
            <person name="Bruce D."/>
            <person name="Tapia R."/>
            <person name="Goodwin L."/>
            <person name="Pitluck S."/>
            <person name="Liolios K."/>
            <person name="Ivanova N."/>
            <person name="Mavromatis K."/>
            <person name="Chen A."/>
            <person name="Palaniappan K."/>
            <person name="Land M."/>
            <person name="Hauser L."/>
            <person name="Chang Y.J."/>
            <person name="Jeffries C.D."/>
            <person name="Detter J.C."/>
            <person name="Rohde M."/>
            <person name="Goker M."/>
            <person name="Bristow J."/>
            <person name="Eisen J.A."/>
            <person name="Markowitz V."/>
            <person name="Hugenholtz P."/>
            <person name="Klenk H.P."/>
            <person name="Kyrpides N.C."/>
        </authorList>
    </citation>
    <scope>NUCLEOTIDE SEQUENCE [LARGE SCALE GENOMIC DNA]</scope>
    <source>
        <strain evidence="7">ATCC 33309 / DSM 7299 / CCUG 15893 / LMG 7604 / NCTC 12251 / CI</strain>
    </source>
</reference>
<proteinExistence type="predicted"/>
<dbReference type="GO" id="GO:0004180">
    <property type="term" value="F:carboxypeptidase activity"/>
    <property type="evidence" value="ECO:0007669"/>
    <property type="project" value="UniProtKB-KW"/>
</dbReference>
<evidence type="ECO:0000256" key="2">
    <source>
        <dbReference type="ARBA" id="ARBA00022645"/>
    </source>
</evidence>
<dbReference type="RefSeq" id="WP_013136432.1">
    <property type="nucleotide sequence ID" value="NC_014166.1"/>
</dbReference>
<dbReference type="PANTHER" id="PTHR30627:SF1">
    <property type="entry name" value="PEPTIDOGLYCAN D,D-TRANSPEPTIDASE FTSI"/>
    <property type="match status" value="1"/>
</dbReference>
<dbReference type="Gene3D" id="3.40.710.10">
    <property type="entry name" value="DD-peptidase/beta-lactamase superfamily"/>
    <property type="match status" value="1"/>
</dbReference>
<dbReference type="Pfam" id="PF00905">
    <property type="entry name" value="Transpeptidase"/>
    <property type="match status" value="1"/>
</dbReference>
<keyword evidence="2" id="KW-0121">Carboxypeptidase</keyword>
<evidence type="ECO:0000256" key="1">
    <source>
        <dbReference type="ARBA" id="ARBA00004370"/>
    </source>
</evidence>
<dbReference type="eggNOG" id="COG0768">
    <property type="taxonomic scope" value="Bacteria"/>
</dbReference>
<keyword evidence="2" id="KW-0645">Protease</keyword>
<accession>D5V6L7</accession>
<dbReference type="STRING" id="572480.Arnit_2639"/>
<evidence type="ECO:0000313" key="6">
    <source>
        <dbReference type="EMBL" id="ADG94287.1"/>
    </source>
</evidence>
<dbReference type="Proteomes" id="UP000000939">
    <property type="component" value="Chromosome"/>
</dbReference>
<dbReference type="PANTHER" id="PTHR30627">
    <property type="entry name" value="PEPTIDOGLYCAN D,D-TRANSPEPTIDASE"/>
    <property type="match status" value="1"/>
</dbReference>
<dbReference type="Pfam" id="PF03717">
    <property type="entry name" value="PBP_dimer"/>
    <property type="match status" value="1"/>
</dbReference>
<dbReference type="InterPro" id="IPR005311">
    <property type="entry name" value="PBP_dimer"/>
</dbReference>
<feature type="domain" description="Penicillin-binding protein dimerisation" evidence="5">
    <location>
        <begin position="54"/>
        <end position="216"/>
    </location>
</feature>
<evidence type="ECO:0000256" key="3">
    <source>
        <dbReference type="ARBA" id="ARBA00023136"/>
    </source>
</evidence>
<dbReference type="Gene3D" id="3.90.1310.10">
    <property type="entry name" value="Penicillin-binding protein 2a (Domain 2)"/>
    <property type="match status" value="1"/>
</dbReference>
<keyword evidence="2" id="KW-0378">Hydrolase</keyword>
<dbReference type="AlphaFoldDB" id="D5V6L7"/>
<evidence type="ECO:0000313" key="7">
    <source>
        <dbReference type="Proteomes" id="UP000000939"/>
    </source>
</evidence>
<dbReference type="OrthoDB" id="9789078at2"/>
<dbReference type="InterPro" id="IPR036138">
    <property type="entry name" value="PBP_dimer_sf"/>
</dbReference>
<dbReference type="KEGG" id="ant:Arnit_2639"/>
<dbReference type="EMBL" id="CP001999">
    <property type="protein sequence ID" value="ADG94287.1"/>
    <property type="molecule type" value="Genomic_DNA"/>
</dbReference>
<organism evidence="6 7">
    <name type="scientific">Arcobacter nitrofigilis (strain ATCC 33309 / DSM 7299 / CCUG 15893 / LMG 7604 / NCTC 12251 / CI)</name>
    <name type="common">Campylobacter nitrofigilis</name>
    <dbReference type="NCBI Taxonomy" id="572480"/>
    <lineage>
        <taxon>Bacteria</taxon>
        <taxon>Pseudomonadati</taxon>
        <taxon>Campylobacterota</taxon>
        <taxon>Epsilonproteobacteria</taxon>
        <taxon>Campylobacterales</taxon>
        <taxon>Arcobacteraceae</taxon>
        <taxon>Arcobacter</taxon>
    </lineage>
</organism>
<comment type="subcellular location">
    <subcellularLocation>
        <location evidence="1">Membrane</location>
    </subcellularLocation>
</comment>
<dbReference type="Gene3D" id="3.30.450.330">
    <property type="match status" value="1"/>
</dbReference>
<dbReference type="EC" id="2.4.1.129" evidence="6"/>
<dbReference type="GO" id="GO:0005886">
    <property type="term" value="C:plasma membrane"/>
    <property type="evidence" value="ECO:0007669"/>
    <property type="project" value="TreeGrafter"/>
</dbReference>
<dbReference type="GO" id="GO:0016757">
    <property type="term" value="F:glycosyltransferase activity"/>
    <property type="evidence" value="ECO:0007669"/>
    <property type="project" value="UniProtKB-KW"/>
</dbReference>
<feature type="domain" description="Penicillin-binding protein transpeptidase" evidence="4">
    <location>
        <begin position="276"/>
        <end position="603"/>
    </location>
</feature>
<dbReference type="InterPro" id="IPR001460">
    <property type="entry name" value="PCN-bd_Tpept"/>
</dbReference>
<dbReference type="SUPFAM" id="SSF56519">
    <property type="entry name" value="Penicillin binding protein dimerisation domain"/>
    <property type="match status" value="1"/>
</dbReference>
<keyword evidence="6" id="KW-0328">Glycosyltransferase</keyword>
<evidence type="ECO:0000259" key="4">
    <source>
        <dbReference type="Pfam" id="PF00905"/>
    </source>
</evidence>
<dbReference type="InterPro" id="IPR012338">
    <property type="entry name" value="Beta-lactam/transpept-like"/>
</dbReference>